<organism evidence="3 6">
    <name type="scientific">Didymodactylos carnosus</name>
    <dbReference type="NCBI Taxonomy" id="1234261"/>
    <lineage>
        <taxon>Eukaryota</taxon>
        <taxon>Metazoa</taxon>
        <taxon>Spiralia</taxon>
        <taxon>Gnathifera</taxon>
        <taxon>Rotifera</taxon>
        <taxon>Eurotatoria</taxon>
        <taxon>Bdelloidea</taxon>
        <taxon>Philodinida</taxon>
        <taxon>Philodinidae</taxon>
        <taxon>Didymodactylos</taxon>
    </lineage>
</organism>
<keyword evidence="1" id="KW-0732">Signal</keyword>
<evidence type="ECO:0000313" key="2">
    <source>
        <dbReference type="EMBL" id="CAF1078712.1"/>
    </source>
</evidence>
<name>A0A814S0F1_9BILA</name>
<dbReference type="EMBL" id="CAJNOQ010006572">
    <property type="protein sequence ID" value="CAF1139775.1"/>
    <property type="molecule type" value="Genomic_DNA"/>
</dbReference>
<evidence type="ECO:0000313" key="5">
    <source>
        <dbReference type="EMBL" id="CAF3903543.1"/>
    </source>
</evidence>
<dbReference type="Proteomes" id="UP000663829">
    <property type="component" value="Unassembled WGS sequence"/>
</dbReference>
<dbReference type="EMBL" id="CAJNOK010009014">
    <property type="protein sequence ID" value="CAF1078712.1"/>
    <property type="molecule type" value="Genomic_DNA"/>
</dbReference>
<protein>
    <submittedName>
        <fullName evidence="3">Uncharacterized protein</fullName>
    </submittedName>
</protein>
<comment type="caution">
    <text evidence="3">The sequence shown here is derived from an EMBL/GenBank/DDBJ whole genome shotgun (WGS) entry which is preliminary data.</text>
</comment>
<evidence type="ECO:0000256" key="1">
    <source>
        <dbReference type="SAM" id="SignalP"/>
    </source>
</evidence>
<feature type="chain" id="PRO_5044131990" evidence="1">
    <location>
        <begin position="23"/>
        <end position="104"/>
    </location>
</feature>
<dbReference type="Proteomes" id="UP000677228">
    <property type="component" value="Unassembled WGS sequence"/>
</dbReference>
<gene>
    <name evidence="3" type="ORF">GPM918_LOCUS20622</name>
    <name evidence="2" type="ORF">OVA965_LOCUS18255</name>
    <name evidence="5" type="ORF">SRO942_LOCUS20622</name>
    <name evidence="4" type="ORF">TMI583_LOCUS18270</name>
</gene>
<keyword evidence="6" id="KW-1185">Reference proteome</keyword>
<dbReference type="EMBL" id="CAJOBC010006573">
    <property type="protein sequence ID" value="CAF3903543.1"/>
    <property type="molecule type" value="Genomic_DNA"/>
</dbReference>
<sequence length="104" mass="12359">MASHRLLMVLALISVTIHLKASKPISSSEIITKKRRTNLDYFALLDEDDNEEDFIYNRSPDYEVQTLRNYWIKRLYEFLLFNLQNNNPDSAHYEDKPNQKSHNV</sequence>
<dbReference type="EMBL" id="CAJOBA010009031">
    <property type="protein sequence ID" value="CAF3842148.1"/>
    <property type="molecule type" value="Genomic_DNA"/>
</dbReference>
<reference evidence="3" key="1">
    <citation type="submission" date="2021-02" db="EMBL/GenBank/DDBJ databases">
        <authorList>
            <person name="Nowell W R."/>
        </authorList>
    </citation>
    <scope>NUCLEOTIDE SEQUENCE</scope>
</reference>
<evidence type="ECO:0000313" key="6">
    <source>
        <dbReference type="Proteomes" id="UP000663829"/>
    </source>
</evidence>
<dbReference type="AlphaFoldDB" id="A0A814S0F1"/>
<accession>A0A814S0F1</accession>
<proteinExistence type="predicted"/>
<evidence type="ECO:0000313" key="3">
    <source>
        <dbReference type="EMBL" id="CAF1139775.1"/>
    </source>
</evidence>
<evidence type="ECO:0000313" key="4">
    <source>
        <dbReference type="EMBL" id="CAF3842148.1"/>
    </source>
</evidence>
<feature type="signal peptide" evidence="1">
    <location>
        <begin position="1"/>
        <end position="22"/>
    </location>
</feature>
<dbReference type="Proteomes" id="UP000681722">
    <property type="component" value="Unassembled WGS sequence"/>
</dbReference>
<dbReference type="Proteomes" id="UP000682733">
    <property type="component" value="Unassembled WGS sequence"/>
</dbReference>